<keyword evidence="2" id="KW-0863">Zinc-finger</keyword>
<name>A0A5C5FQ70_9BASI</name>
<dbReference type="STRING" id="5288.A0A5C5FQ70"/>
<evidence type="ECO:0000256" key="2">
    <source>
        <dbReference type="ARBA" id="ARBA00022771"/>
    </source>
</evidence>
<protein>
    <submittedName>
        <fullName evidence="5">Putative dentin sialophospho protein</fullName>
    </submittedName>
</protein>
<dbReference type="Proteomes" id="UP000311382">
    <property type="component" value="Unassembled WGS sequence"/>
</dbReference>
<dbReference type="AlphaFoldDB" id="A0A5C5FQ70"/>
<dbReference type="InterPro" id="IPR002893">
    <property type="entry name" value="Znf_MYND"/>
</dbReference>
<keyword evidence="6" id="KW-1185">Reference proteome</keyword>
<dbReference type="EMBL" id="SOZI01000157">
    <property type="protein sequence ID" value="TNY18084.1"/>
    <property type="molecule type" value="Genomic_DNA"/>
</dbReference>
<dbReference type="Gene3D" id="6.10.140.2220">
    <property type="match status" value="1"/>
</dbReference>
<evidence type="ECO:0000256" key="3">
    <source>
        <dbReference type="ARBA" id="ARBA00022833"/>
    </source>
</evidence>
<dbReference type="OrthoDB" id="407198at2759"/>
<keyword evidence="3" id="KW-0862">Zinc</keyword>
<feature type="domain" description="MYND-type" evidence="4">
    <location>
        <begin position="12"/>
        <end position="52"/>
    </location>
</feature>
<reference evidence="5 6" key="1">
    <citation type="submission" date="2019-03" db="EMBL/GenBank/DDBJ databases">
        <title>Rhodosporidium diobovatum UCD-FST 08-225 genome sequencing, assembly, and annotation.</title>
        <authorList>
            <person name="Fakankun I.U."/>
            <person name="Fristensky B."/>
            <person name="Levin D.B."/>
        </authorList>
    </citation>
    <scope>NUCLEOTIDE SEQUENCE [LARGE SCALE GENOMIC DNA]</scope>
    <source>
        <strain evidence="5 6">UCD-FST 08-225</strain>
    </source>
</reference>
<evidence type="ECO:0000313" key="5">
    <source>
        <dbReference type="EMBL" id="TNY18084.1"/>
    </source>
</evidence>
<accession>A0A5C5FQ70</accession>
<organism evidence="5 6">
    <name type="scientific">Rhodotorula diobovata</name>
    <dbReference type="NCBI Taxonomy" id="5288"/>
    <lineage>
        <taxon>Eukaryota</taxon>
        <taxon>Fungi</taxon>
        <taxon>Dikarya</taxon>
        <taxon>Basidiomycota</taxon>
        <taxon>Pucciniomycotina</taxon>
        <taxon>Microbotryomycetes</taxon>
        <taxon>Sporidiobolales</taxon>
        <taxon>Sporidiobolaceae</taxon>
        <taxon>Rhodotorula</taxon>
    </lineage>
</organism>
<dbReference type="Pfam" id="PF01753">
    <property type="entry name" value="zf-MYND"/>
    <property type="match status" value="1"/>
</dbReference>
<evidence type="ECO:0000256" key="1">
    <source>
        <dbReference type="ARBA" id="ARBA00022723"/>
    </source>
</evidence>
<keyword evidence="1" id="KW-0479">Metal-binding</keyword>
<sequence>MTIPDTTAAQPCEVCDVSTSNRCSSCAKAGVDLFFCSKEHQKLVWKAHKPHCGPGQANPFSLAPLTDDELANLRSRAHLPIGTLGGGISTTAVALAEASGHPFEYVLQHLEGSPLDSECLPAKPFLVSLVRNSRFAMLASSSLHEQPRSVDEIFTFLAGNVLARCCDVDDVPRDLTTTEWFTPLLHKLVILASLTTQVALLEGEARDILVAAKWLPVVRERTTKWVRGGMGTDDVRLRNALRHVSLEYETE</sequence>
<evidence type="ECO:0000259" key="4">
    <source>
        <dbReference type="Pfam" id="PF01753"/>
    </source>
</evidence>
<gene>
    <name evidence="5" type="ORF">DMC30DRAFT_356117</name>
</gene>
<dbReference type="SUPFAM" id="SSF144232">
    <property type="entry name" value="HIT/MYND zinc finger-like"/>
    <property type="match status" value="1"/>
</dbReference>
<comment type="caution">
    <text evidence="5">The sequence shown here is derived from an EMBL/GenBank/DDBJ whole genome shotgun (WGS) entry which is preliminary data.</text>
</comment>
<evidence type="ECO:0000313" key="6">
    <source>
        <dbReference type="Proteomes" id="UP000311382"/>
    </source>
</evidence>
<proteinExistence type="predicted"/>
<dbReference type="GO" id="GO:0008270">
    <property type="term" value="F:zinc ion binding"/>
    <property type="evidence" value="ECO:0007669"/>
    <property type="project" value="UniProtKB-KW"/>
</dbReference>